<keyword evidence="1" id="KW-0472">Membrane</keyword>
<dbReference type="EMBL" id="CP003620">
    <property type="protein sequence ID" value="AFZ11736.1"/>
    <property type="molecule type" value="Genomic_DNA"/>
</dbReference>
<keyword evidence="3" id="KW-1185">Reference proteome</keyword>
<keyword evidence="1" id="KW-1133">Transmembrane helix</keyword>
<evidence type="ECO:0000256" key="1">
    <source>
        <dbReference type="SAM" id="Phobius"/>
    </source>
</evidence>
<feature type="transmembrane region" description="Helical" evidence="1">
    <location>
        <begin position="16"/>
        <end position="34"/>
    </location>
</feature>
<dbReference type="OrthoDB" id="486490at2"/>
<dbReference type="AlphaFoldDB" id="K9VUV5"/>
<dbReference type="KEGG" id="cep:Cri9333_0819"/>
<sequence>MNQNSSPIFQLNLSGIKSWLFIVAGIWLLGMIGLGWLVKSFVILLALIVIAPVIGFLAFRWWLQRNVVISQCPVCSYEFTGFNRTQFDCPSCGETLKAEKDHFERLTLPGTIDVEAVEVQVSQLEN</sequence>
<keyword evidence="1" id="KW-0812">Transmembrane</keyword>
<dbReference type="PATRIC" id="fig|1173022.3.peg.890"/>
<organism evidence="2 3">
    <name type="scientific">Crinalium epipsammum PCC 9333</name>
    <dbReference type="NCBI Taxonomy" id="1173022"/>
    <lineage>
        <taxon>Bacteria</taxon>
        <taxon>Bacillati</taxon>
        <taxon>Cyanobacteriota</taxon>
        <taxon>Cyanophyceae</taxon>
        <taxon>Gomontiellales</taxon>
        <taxon>Gomontiellaceae</taxon>
        <taxon>Crinalium</taxon>
    </lineage>
</organism>
<dbReference type="STRING" id="1173022.Cri9333_0819"/>
<dbReference type="HOGENOM" id="CLU_163200_0_0_3"/>
<dbReference type="eggNOG" id="COG1675">
    <property type="taxonomic scope" value="Bacteria"/>
</dbReference>
<dbReference type="PANTHER" id="PTHR36785">
    <property type="entry name" value="OS05G0502500 PROTEIN"/>
    <property type="match status" value="1"/>
</dbReference>
<reference evidence="2 3" key="1">
    <citation type="submission" date="2012-06" db="EMBL/GenBank/DDBJ databases">
        <title>Finished chromosome of genome of Crinalium epipsammum PCC 9333.</title>
        <authorList>
            <consortium name="US DOE Joint Genome Institute"/>
            <person name="Gugger M."/>
            <person name="Coursin T."/>
            <person name="Rippka R."/>
            <person name="Tandeau De Marsac N."/>
            <person name="Huntemann M."/>
            <person name="Wei C.-L."/>
            <person name="Han J."/>
            <person name="Detter J.C."/>
            <person name="Han C."/>
            <person name="Tapia R."/>
            <person name="Davenport K."/>
            <person name="Daligault H."/>
            <person name="Erkkila T."/>
            <person name="Gu W."/>
            <person name="Munk A.C.C."/>
            <person name="Teshima H."/>
            <person name="Xu Y."/>
            <person name="Chain P."/>
            <person name="Chen A."/>
            <person name="Krypides N."/>
            <person name="Mavromatis K."/>
            <person name="Markowitz V."/>
            <person name="Szeto E."/>
            <person name="Ivanova N."/>
            <person name="Mikhailova N."/>
            <person name="Ovchinnikova G."/>
            <person name="Pagani I."/>
            <person name="Pati A."/>
            <person name="Goodwin L."/>
            <person name="Peters L."/>
            <person name="Pitluck S."/>
            <person name="Woyke T."/>
            <person name="Kerfeld C."/>
        </authorList>
    </citation>
    <scope>NUCLEOTIDE SEQUENCE [LARGE SCALE GENOMIC DNA]</scope>
    <source>
        <strain evidence="2 3">PCC 9333</strain>
    </source>
</reference>
<evidence type="ECO:0000313" key="2">
    <source>
        <dbReference type="EMBL" id="AFZ11736.1"/>
    </source>
</evidence>
<dbReference type="PANTHER" id="PTHR36785:SF1">
    <property type="entry name" value="OS05G0502500 PROTEIN"/>
    <property type="match status" value="1"/>
</dbReference>
<dbReference type="RefSeq" id="WP_015201858.1">
    <property type="nucleotide sequence ID" value="NC_019753.1"/>
</dbReference>
<accession>K9VUV5</accession>
<evidence type="ECO:0000313" key="3">
    <source>
        <dbReference type="Proteomes" id="UP000010472"/>
    </source>
</evidence>
<gene>
    <name evidence="2" type="ORF">Cri9333_0819</name>
</gene>
<proteinExistence type="predicted"/>
<protein>
    <submittedName>
        <fullName evidence="2">Uncharacterized protein</fullName>
    </submittedName>
</protein>
<dbReference type="Proteomes" id="UP000010472">
    <property type="component" value="Chromosome"/>
</dbReference>
<name>K9VUV5_9CYAN</name>
<feature type="transmembrane region" description="Helical" evidence="1">
    <location>
        <begin position="41"/>
        <end position="63"/>
    </location>
</feature>